<dbReference type="Pfam" id="PF02080">
    <property type="entry name" value="TrkA_C"/>
    <property type="match status" value="1"/>
</dbReference>
<feature type="domain" description="CBS" evidence="13">
    <location>
        <begin position="525"/>
        <end position="585"/>
    </location>
</feature>
<keyword evidence="6 11" id="KW-0472">Membrane</keyword>
<keyword evidence="7" id="KW-0869">Chloride channel</keyword>
<gene>
    <name evidence="14" type="ORF">AMK68_02050</name>
</gene>
<feature type="transmembrane region" description="Helical" evidence="11">
    <location>
        <begin position="67"/>
        <end position="88"/>
    </location>
</feature>
<dbReference type="CDD" id="cd00400">
    <property type="entry name" value="Voltage_gated_ClC"/>
    <property type="match status" value="1"/>
</dbReference>
<evidence type="ECO:0000256" key="4">
    <source>
        <dbReference type="ARBA" id="ARBA00022989"/>
    </source>
</evidence>
<dbReference type="GO" id="GO:0005254">
    <property type="term" value="F:chloride channel activity"/>
    <property type="evidence" value="ECO:0007669"/>
    <property type="project" value="UniProtKB-KW"/>
</dbReference>
<evidence type="ECO:0000256" key="3">
    <source>
        <dbReference type="ARBA" id="ARBA00022692"/>
    </source>
</evidence>
<dbReference type="Gene3D" id="3.30.70.1450">
    <property type="entry name" value="Regulator of K+ conductance, C-terminal domain"/>
    <property type="match status" value="1"/>
</dbReference>
<feature type="domain" description="CBS" evidence="13">
    <location>
        <begin position="463"/>
        <end position="520"/>
    </location>
</feature>
<keyword evidence="2" id="KW-0813">Transport</keyword>
<evidence type="ECO:0000256" key="7">
    <source>
        <dbReference type="ARBA" id="ARBA00023173"/>
    </source>
</evidence>
<dbReference type="FunFam" id="1.10.3080.10:FF:000018">
    <property type="entry name" value="Chloride transporter, ClC family"/>
    <property type="match status" value="1"/>
</dbReference>
<keyword evidence="9" id="KW-0407">Ion channel</keyword>
<accession>A0A0S7XP33</accession>
<evidence type="ECO:0000313" key="15">
    <source>
        <dbReference type="Proteomes" id="UP000052020"/>
    </source>
</evidence>
<reference evidence="14 15" key="1">
    <citation type="journal article" date="2015" name="Microbiome">
        <title>Genomic resolution of linkages in carbon, nitrogen, and sulfur cycling among widespread estuary sediment bacteria.</title>
        <authorList>
            <person name="Baker B.J."/>
            <person name="Lazar C.S."/>
            <person name="Teske A.P."/>
            <person name="Dick G.J."/>
        </authorList>
    </citation>
    <scope>NUCLEOTIDE SEQUENCE [LARGE SCALE GENOMIC DNA]</scope>
    <source>
        <strain evidence="14">DG_56</strain>
    </source>
</reference>
<dbReference type="AlphaFoldDB" id="A0A0S7XP33"/>
<evidence type="ECO:0008006" key="16">
    <source>
        <dbReference type="Google" id="ProtNLM"/>
    </source>
</evidence>
<dbReference type="InterPro" id="IPR006037">
    <property type="entry name" value="RCK_C"/>
</dbReference>
<dbReference type="PANTHER" id="PTHR43427">
    <property type="entry name" value="CHLORIDE CHANNEL PROTEIN CLC-E"/>
    <property type="match status" value="1"/>
</dbReference>
<dbReference type="SMART" id="SM00116">
    <property type="entry name" value="CBS"/>
    <property type="match status" value="2"/>
</dbReference>
<dbReference type="GO" id="GO:0006813">
    <property type="term" value="P:potassium ion transport"/>
    <property type="evidence" value="ECO:0007669"/>
    <property type="project" value="InterPro"/>
</dbReference>
<evidence type="ECO:0000256" key="1">
    <source>
        <dbReference type="ARBA" id="ARBA00004141"/>
    </source>
</evidence>
<keyword evidence="3 11" id="KW-0812">Transmembrane</keyword>
<dbReference type="PRINTS" id="PR00762">
    <property type="entry name" value="CLCHANNEL"/>
</dbReference>
<organism evidence="14 15">
    <name type="scientific">candidate division KD3-62 bacterium DG_56</name>
    <dbReference type="NCBI Taxonomy" id="1704032"/>
    <lineage>
        <taxon>Bacteria</taxon>
        <taxon>candidate division KD3-62</taxon>
    </lineage>
</organism>
<dbReference type="InterPro" id="IPR000644">
    <property type="entry name" value="CBS_dom"/>
</dbReference>
<feature type="transmembrane region" description="Helical" evidence="11">
    <location>
        <begin position="24"/>
        <end position="46"/>
    </location>
</feature>
<dbReference type="Pfam" id="PF00571">
    <property type="entry name" value="CBS"/>
    <property type="match status" value="2"/>
</dbReference>
<protein>
    <recommendedName>
        <fullName evidence="16">Chloride channel protein</fullName>
    </recommendedName>
</protein>
<evidence type="ECO:0000256" key="6">
    <source>
        <dbReference type="ARBA" id="ARBA00023136"/>
    </source>
</evidence>
<dbReference type="PANTHER" id="PTHR43427:SF6">
    <property type="entry name" value="CHLORIDE CHANNEL PROTEIN CLC-E"/>
    <property type="match status" value="1"/>
</dbReference>
<keyword evidence="10" id="KW-0129">CBS domain</keyword>
<dbReference type="SUPFAM" id="SSF81340">
    <property type="entry name" value="Clc chloride channel"/>
    <property type="match status" value="1"/>
</dbReference>
<evidence type="ECO:0000256" key="2">
    <source>
        <dbReference type="ARBA" id="ARBA00022448"/>
    </source>
</evidence>
<feature type="domain" description="RCK C-terminal" evidence="12">
    <location>
        <begin position="592"/>
        <end position="673"/>
    </location>
</feature>
<feature type="transmembrane region" description="Helical" evidence="11">
    <location>
        <begin position="237"/>
        <end position="258"/>
    </location>
</feature>
<feature type="transmembrane region" description="Helical" evidence="11">
    <location>
        <begin position="279"/>
        <end position="299"/>
    </location>
</feature>
<dbReference type="PROSITE" id="PS51202">
    <property type="entry name" value="RCK_C"/>
    <property type="match status" value="1"/>
</dbReference>
<dbReference type="PATRIC" id="fig|1704032.3.peg.199"/>
<dbReference type="InterPro" id="IPR001807">
    <property type="entry name" value="ClC"/>
</dbReference>
<evidence type="ECO:0000256" key="8">
    <source>
        <dbReference type="ARBA" id="ARBA00023214"/>
    </source>
</evidence>
<dbReference type="Gene3D" id="3.10.580.10">
    <property type="entry name" value="CBS-domain"/>
    <property type="match status" value="1"/>
</dbReference>
<dbReference type="InterPro" id="IPR046342">
    <property type="entry name" value="CBS_dom_sf"/>
</dbReference>
<dbReference type="EMBL" id="LIZY01000035">
    <property type="protein sequence ID" value="KPJ64238.1"/>
    <property type="molecule type" value="Genomic_DNA"/>
</dbReference>
<feature type="transmembrane region" description="Helical" evidence="11">
    <location>
        <begin position="199"/>
        <end position="217"/>
    </location>
</feature>
<feature type="transmembrane region" description="Helical" evidence="11">
    <location>
        <begin position="344"/>
        <end position="365"/>
    </location>
</feature>
<dbReference type="PROSITE" id="PS51371">
    <property type="entry name" value="CBS"/>
    <property type="match status" value="2"/>
</dbReference>
<keyword evidence="4 11" id="KW-1133">Transmembrane helix</keyword>
<dbReference type="SUPFAM" id="SSF54631">
    <property type="entry name" value="CBS-domain pair"/>
    <property type="match status" value="1"/>
</dbReference>
<dbReference type="InterPro" id="IPR036721">
    <property type="entry name" value="RCK_C_sf"/>
</dbReference>
<name>A0A0S7XP33_9BACT</name>
<evidence type="ECO:0000313" key="14">
    <source>
        <dbReference type="EMBL" id="KPJ64238.1"/>
    </source>
</evidence>
<dbReference type="InterPro" id="IPR050368">
    <property type="entry name" value="ClC-type_chloride_channel"/>
</dbReference>
<keyword evidence="5" id="KW-0406">Ion transport</keyword>
<keyword evidence="8" id="KW-0868">Chloride</keyword>
<dbReference type="Gene3D" id="1.10.3080.10">
    <property type="entry name" value="Clc chloride channel"/>
    <property type="match status" value="1"/>
</dbReference>
<dbReference type="Proteomes" id="UP000052020">
    <property type="component" value="Unassembled WGS sequence"/>
</dbReference>
<feature type="transmembrane region" description="Helical" evidence="11">
    <location>
        <begin position="311"/>
        <end position="332"/>
    </location>
</feature>
<evidence type="ECO:0000259" key="12">
    <source>
        <dbReference type="PROSITE" id="PS51202"/>
    </source>
</evidence>
<proteinExistence type="predicted"/>
<dbReference type="GO" id="GO:0008324">
    <property type="term" value="F:monoatomic cation transmembrane transporter activity"/>
    <property type="evidence" value="ECO:0007669"/>
    <property type="project" value="InterPro"/>
</dbReference>
<evidence type="ECO:0000259" key="13">
    <source>
        <dbReference type="PROSITE" id="PS51371"/>
    </source>
</evidence>
<evidence type="ECO:0000256" key="11">
    <source>
        <dbReference type="SAM" id="Phobius"/>
    </source>
</evidence>
<sequence>MRRTPHNLLLALVRRLHGSETSGLIALAIVVGVGAGLGAVAFRWLIAVAQDILFGGSQHLLSFLGRYFVILVPAFGGLFVGLLTYYLAREAKGHGVPEVMMAVLTIGGRIRPRVALVKSLASAITIGSGGSAGREGPIVQIGSALGSALAQALRLPEDRIRLLVACGAAGGISATFNAPIAGVIFALEVILREFAVRSFGFVVFSSVAAVVVSRAMLGDRPSFLVPRYELMSAWELPLYLGLGLLAAGASIVFVRALYKCEDIFDQCRLPEYLKPAAGGLLVGAVGVAFPQVFGVGYGPQPVGSGPGALDLVLVGRIGLGMATALVLLKLVATSLTIGSGGSGGVFAPSLFIGAMLGGTFGQIAHHFWPAVTAGSGAYSLVGMGAVFAGAAHAPITAILILFEMTGDYRIILPLMTAVVTSSLVAQRLSRDNIYTLKIRRRGIDLAEQPATDLLDSVTVGEVMTTDFETVQANMPVVQLLDRLLQSRRRGLPVVDAEDKLIGIVTLSDVQRSAVSGDADRTVADIATLSPVTCFPDQTVREALQQLGGREIGRLPVVDRLDSTRILGVLRRENVVTAYARLLHDNEAVRRASERLRLSVPGLTTVRVEIPSHAQVAGRSLHEIPMPADSLLVAVRRGGRIMIPTGETALAAGDLVTALASPAQADQLRGLLTQVVGSPPAAEDAT</sequence>
<evidence type="ECO:0000256" key="5">
    <source>
        <dbReference type="ARBA" id="ARBA00023065"/>
    </source>
</evidence>
<dbReference type="InterPro" id="IPR014743">
    <property type="entry name" value="Cl-channel_core"/>
</dbReference>
<feature type="transmembrane region" description="Helical" evidence="11">
    <location>
        <begin position="162"/>
        <end position="187"/>
    </location>
</feature>
<comment type="caution">
    <text evidence="14">The sequence shown here is derived from an EMBL/GenBank/DDBJ whole genome shotgun (WGS) entry which is preliminary data.</text>
</comment>
<dbReference type="SUPFAM" id="SSF116726">
    <property type="entry name" value="TrkA C-terminal domain-like"/>
    <property type="match status" value="1"/>
</dbReference>
<evidence type="ECO:0000256" key="9">
    <source>
        <dbReference type="ARBA" id="ARBA00023303"/>
    </source>
</evidence>
<dbReference type="Pfam" id="PF00654">
    <property type="entry name" value="Voltage_CLC"/>
    <property type="match status" value="1"/>
</dbReference>
<dbReference type="GO" id="GO:0034707">
    <property type="term" value="C:chloride channel complex"/>
    <property type="evidence" value="ECO:0007669"/>
    <property type="project" value="UniProtKB-KW"/>
</dbReference>
<feature type="transmembrane region" description="Helical" evidence="11">
    <location>
        <begin position="377"/>
        <end position="402"/>
    </location>
</feature>
<evidence type="ECO:0000256" key="10">
    <source>
        <dbReference type="PROSITE-ProRule" id="PRU00703"/>
    </source>
</evidence>
<comment type="subcellular location">
    <subcellularLocation>
        <location evidence="1">Membrane</location>
        <topology evidence="1">Multi-pass membrane protein</topology>
    </subcellularLocation>
</comment>